<dbReference type="InterPro" id="IPR012902">
    <property type="entry name" value="N_methyl_site"/>
</dbReference>
<dbReference type="Pfam" id="PF07963">
    <property type="entry name" value="N_methyl"/>
    <property type="match status" value="1"/>
</dbReference>
<dbReference type="PROSITE" id="PS00409">
    <property type="entry name" value="PROKAR_NTER_METHYL"/>
    <property type="match status" value="1"/>
</dbReference>
<keyword evidence="2" id="KW-0812">Transmembrane</keyword>
<dbReference type="PANTHER" id="PTHR30093">
    <property type="entry name" value="GENERAL SECRETION PATHWAY PROTEIN G"/>
    <property type="match status" value="1"/>
</dbReference>
<dbReference type="PRINTS" id="PR00813">
    <property type="entry name" value="BCTERIALGSPG"/>
</dbReference>
<accession>A0A1G2L9T3</accession>
<dbReference type="AlphaFoldDB" id="A0A1G2L9T3"/>
<dbReference type="GO" id="GO:0015628">
    <property type="term" value="P:protein secretion by the type II secretion system"/>
    <property type="evidence" value="ECO:0007669"/>
    <property type="project" value="InterPro"/>
</dbReference>
<protein>
    <recommendedName>
        <fullName evidence="5">Type II secretion system protein GspG C-terminal domain-containing protein</fullName>
    </recommendedName>
</protein>
<keyword evidence="2" id="KW-0472">Membrane</keyword>
<dbReference type="InterPro" id="IPR045584">
    <property type="entry name" value="Pilin-like"/>
</dbReference>
<organism evidence="3 4">
    <name type="scientific">Candidatus Sungbacteria bacterium RIFCSPLOWO2_01_FULL_59_16</name>
    <dbReference type="NCBI Taxonomy" id="1802280"/>
    <lineage>
        <taxon>Bacteria</taxon>
        <taxon>Candidatus Sungiibacteriota</taxon>
    </lineage>
</organism>
<dbReference type="Gene3D" id="3.30.700.10">
    <property type="entry name" value="Glycoprotein, Type 4 Pilin"/>
    <property type="match status" value="1"/>
</dbReference>
<evidence type="ECO:0000313" key="4">
    <source>
        <dbReference type="Proteomes" id="UP000176705"/>
    </source>
</evidence>
<dbReference type="SUPFAM" id="SSF54523">
    <property type="entry name" value="Pili subunits"/>
    <property type="match status" value="1"/>
</dbReference>
<keyword evidence="1" id="KW-0488">Methylation</keyword>
<evidence type="ECO:0000313" key="3">
    <source>
        <dbReference type="EMBL" id="OHA08386.1"/>
    </source>
</evidence>
<gene>
    <name evidence="3" type="ORF">A3B37_01630</name>
</gene>
<keyword evidence="2" id="KW-1133">Transmembrane helix</keyword>
<evidence type="ECO:0008006" key="5">
    <source>
        <dbReference type="Google" id="ProtNLM"/>
    </source>
</evidence>
<dbReference type="EMBL" id="MHQS01000017">
    <property type="protein sequence ID" value="OHA08386.1"/>
    <property type="molecule type" value="Genomic_DNA"/>
</dbReference>
<name>A0A1G2L9T3_9BACT</name>
<evidence type="ECO:0000256" key="2">
    <source>
        <dbReference type="SAM" id="Phobius"/>
    </source>
</evidence>
<dbReference type="NCBIfam" id="TIGR02532">
    <property type="entry name" value="IV_pilin_GFxxxE"/>
    <property type="match status" value="1"/>
</dbReference>
<dbReference type="GO" id="GO:0015627">
    <property type="term" value="C:type II protein secretion system complex"/>
    <property type="evidence" value="ECO:0007669"/>
    <property type="project" value="InterPro"/>
</dbReference>
<proteinExistence type="predicted"/>
<dbReference type="STRING" id="1802280.A3B37_01630"/>
<feature type="transmembrane region" description="Helical" evidence="2">
    <location>
        <begin position="21"/>
        <end position="39"/>
    </location>
</feature>
<sequence length="175" mass="18228">MSHYLNNLRRGGRKGFTLIELLVVIAIIGILASIVLASLNTARQKSRDARRISDVKQIQLALELFADSNSQEYPDAVADLETDDFLPATPLDPVSGAGYPYDNFEDSTGGACAIDVGSCLYYHLGANLEDDGTGAVGTGGNSVLGSDSDSALGFAGLSTDCVTAGSDDGCFDVTP</sequence>
<comment type="caution">
    <text evidence="3">The sequence shown here is derived from an EMBL/GenBank/DDBJ whole genome shotgun (WGS) entry which is preliminary data.</text>
</comment>
<dbReference type="Proteomes" id="UP000176705">
    <property type="component" value="Unassembled WGS sequence"/>
</dbReference>
<reference evidence="3 4" key="1">
    <citation type="journal article" date="2016" name="Nat. Commun.">
        <title>Thousands of microbial genomes shed light on interconnected biogeochemical processes in an aquifer system.</title>
        <authorList>
            <person name="Anantharaman K."/>
            <person name="Brown C.T."/>
            <person name="Hug L.A."/>
            <person name="Sharon I."/>
            <person name="Castelle C.J."/>
            <person name="Probst A.J."/>
            <person name="Thomas B.C."/>
            <person name="Singh A."/>
            <person name="Wilkins M.J."/>
            <person name="Karaoz U."/>
            <person name="Brodie E.L."/>
            <person name="Williams K.H."/>
            <person name="Hubbard S.S."/>
            <person name="Banfield J.F."/>
        </authorList>
    </citation>
    <scope>NUCLEOTIDE SEQUENCE [LARGE SCALE GENOMIC DNA]</scope>
</reference>
<evidence type="ECO:0000256" key="1">
    <source>
        <dbReference type="ARBA" id="ARBA00022481"/>
    </source>
</evidence>
<dbReference type="InterPro" id="IPR000983">
    <property type="entry name" value="Bac_GSPG_pilin"/>
</dbReference>